<dbReference type="InterPro" id="IPR043928">
    <property type="entry name" value="DNVP"/>
</dbReference>
<sequence>MKRPVRNANGNYVVAGKTYKELFGSRAQVHNGTAYKTTGGLTKKDLVMNKWGRIVSEKKHKTAKREKRLQKFGYYTKKGKFGAVKRASSRKNKSRKGGADMSSAAAPYQSDPVDQQQKLTTVNKSVDRIDTGK</sequence>
<feature type="compositionally biased region" description="Basic residues" evidence="1">
    <location>
        <begin position="87"/>
        <end position="96"/>
    </location>
</feature>
<evidence type="ECO:0000313" key="2">
    <source>
        <dbReference type="EMBL" id="QHT80006.1"/>
    </source>
</evidence>
<organism evidence="2">
    <name type="scientific">viral metagenome</name>
    <dbReference type="NCBI Taxonomy" id="1070528"/>
    <lineage>
        <taxon>unclassified sequences</taxon>
        <taxon>metagenomes</taxon>
        <taxon>organismal metagenomes</taxon>
    </lineage>
</organism>
<proteinExistence type="predicted"/>
<accession>A0A6C0HIT5</accession>
<dbReference type="GO" id="GO:0051276">
    <property type="term" value="P:chromosome organization"/>
    <property type="evidence" value="ECO:0007669"/>
    <property type="project" value="InterPro"/>
</dbReference>
<evidence type="ECO:0000256" key="1">
    <source>
        <dbReference type="SAM" id="MobiDB-lite"/>
    </source>
</evidence>
<feature type="region of interest" description="Disordered" evidence="1">
    <location>
        <begin position="83"/>
        <end position="133"/>
    </location>
</feature>
<reference evidence="2" key="1">
    <citation type="journal article" date="2020" name="Nature">
        <title>Giant virus diversity and host interactions through global metagenomics.</title>
        <authorList>
            <person name="Schulz F."/>
            <person name="Roux S."/>
            <person name="Paez-Espino D."/>
            <person name="Jungbluth S."/>
            <person name="Walsh D.A."/>
            <person name="Denef V.J."/>
            <person name="McMahon K.D."/>
            <person name="Konstantinidis K.T."/>
            <person name="Eloe-Fadrosh E.A."/>
            <person name="Kyrpides N.C."/>
            <person name="Woyke T."/>
        </authorList>
    </citation>
    <scope>NUCLEOTIDE SEQUENCE</scope>
    <source>
        <strain evidence="2">GVMAG-M-3300023184-105</strain>
    </source>
</reference>
<feature type="compositionally biased region" description="Polar residues" evidence="1">
    <location>
        <begin position="112"/>
        <end position="124"/>
    </location>
</feature>
<dbReference type="AlphaFoldDB" id="A0A6C0HIT5"/>
<dbReference type="GO" id="GO:0003677">
    <property type="term" value="F:DNA binding"/>
    <property type="evidence" value="ECO:0007669"/>
    <property type="project" value="InterPro"/>
</dbReference>
<protein>
    <submittedName>
        <fullName evidence="2">Uncharacterized protein</fullName>
    </submittedName>
</protein>
<dbReference type="Pfam" id="PF19060">
    <property type="entry name" value="DVNP"/>
    <property type="match status" value="1"/>
</dbReference>
<name>A0A6C0HIT5_9ZZZZ</name>
<dbReference type="EMBL" id="MN739958">
    <property type="protein sequence ID" value="QHT80006.1"/>
    <property type="molecule type" value="Genomic_DNA"/>
</dbReference>